<dbReference type="Proteomes" id="UP001054945">
    <property type="component" value="Unassembled WGS sequence"/>
</dbReference>
<keyword evidence="3" id="KW-1185">Reference proteome</keyword>
<dbReference type="GO" id="GO:0051225">
    <property type="term" value="P:spindle assembly"/>
    <property type="evidence" value="ECO:0007669"/>
    <property type="project" value="InterPro"/>
</dbReference>
<dbReference type="PANTHER" id="PTHR16151:SF2">
    <property type="entry name" value="HAUS AUGMIN-LIKE COMPLEX SUBUNIT 6"/>
    <property type="match status" value="1"/>
</dbReference>
<dbReference type="GO" id="GO:0070652">
    <property type="term" value="C:HAUS complex"/>
    <property type="evidence" value="ECO:0007669"/>
    <property type="project" value="InterPro"/>
</dbReference>
<dbReference type="GO" id="GO:1990498">
    <property type="term" value="C:mitotic spindle microtubule"/>
    <property type="evidence" value="ECO:0007669"/>
    <property type="project" value="TreeGrafter"/>
</dbReference>
<dbReference type="InterPro" id="IPR028163">
    <property type="entry name" value="HAUS_6_N"/>
</dbReference>
<evidence type="ECO:0000313" key="2">
    <source>
        <dbReference type="EMBL" id="GIY14477.1"/>
    </source>
</evidence>
<dbReference type="EMBL" id="BPLR01007089">
    <property type="protein sequence ID" value="GIY14477.1"/>
    <property type="molecule type" value="Genomic_DNA"/>
</dbReference>
<evidence type="ECO:0000259" key="1">
    <source>
        <dbReference type="Pfam" id="PF14661"/>
    </source>
</evidence>
<organism evidence="2 3">
    <name type="scientific">Caerostris extrusa</name>
    <name type="common">Bark spider</name>
    <name type="synonym">Caerostris bankana</name>
    <dbReference type="NCBI Taxonomy" id="172846"/>
    <lineage>
        <taxon>Eukaryota</taxon>
        <taxon>Metazoa</taxon>
        <taxon>Ecdysozoa</taxon>
        <taxon>Arthropoda</taxon>
        <taxon>Chelicerata</taxon>
        <taxon>Arachnida</taxon>
        <taxon>Araneae</taxon>
        <taxon>Araneomorphae</taxon>
        <taxon>Entelegynae</taxon>
        <taxon>Araneoidea</taxon>
        <taxon>Araneidae</taxon>
        <taxon>Caerostris</taxon>
    </lineage>
</organism>
<sequence length="499" mass="57183">MEREGSLKKGFLCRLPNRIYFLLVTTAVPKKGTVSLQPTRTGDVVSPMINLPWPLLDKDQHRLFQKTCVNYLSSIALKSNIRFPRIVPSVLSTFSGERFYEVLLAFSTHVVEKTIIYNDNVSLISQPSISECNAQDVIETLKISTILSIEKVKEIQQFSHSNMEHLIKTANIFMDYIQKLKSNLAANLSLQEEKIKILTSLLCEEDNVNKSLLENIVEKNPETFILDGANLELIVNNSIKEHCSELNAICSSKIEDEKVCLLKYLQIYSILLKFYMKCLLKADLSEIQEQSSVNRTWSFEHSLEDLKALNEKFLADVIQNIKENNFKLQNELLPKESSEAVQKFSEECSTWNFTSKSFQEDAAIFRLAFPEGIIDENLKTSLFAFNNELKSYLENEKPHVFSSEVPADVQNTLKSESKSFVSLFREALAPLCRNMDYSINQNKSNIKNQNLFKEEDFDVKSSSISDMLTDTTQKMKREFASTSPMLDTEELVDDHLKFF</sequence>
<feature type="domain" description="HAUS augmin-like complex subunit 6 N-terminal" evidence="1">
    <location>
        <begin position="53"/>
        <end position="186"/>
    </location>
</feature>
<protein>
    <submittedName>
        <fullName evidence="2">HAUS6_N domain-containing protein</fullName>
    </submittedName>
</protein>
<dbReference type="GO" id="GO:0008017">
    <property type="term" value="F:microtubule binding"/>
    <property type="evidence" value="ECO:0007669"/>
    <property type="project" value="TreeGrafter"/>
</dbReference>
<comment type="caution">
    <text evidence="2">The sequence shown here is derived from an EMBL/GenBank/DDBJ whole genome shotgun (WGS) entry which is preliminary data.</text>
</comment>
<dbReference type="Pfam" id="PF14661">
    <property type="entry name" value="HAUS6_N"/>
    <property type="match status" value="1"/>
</dbReference>
<dbReference type="InterPro" id="IPR026797">
    <property type="entry name" value="HAUS_6"/>
</dbReference>
<proteinExistence type="predicted"/>
<name>A0AAV4R284_CAEEX</name>
<reference evidence="2 3" key="1">
    <citation type="submission" date="2021-06" db="EMBL/GenBank/DDBJ databases">
        <title>Caerostris extrusa draft genome.</title>
        <authorList>
            <person name="Kono N."/>
            <person name="Arakawa K."/>
        </authorList>
    </citation>
    <scope>NUCLEOTIDE SEQUENCE [LARGE SCALE GENOMIC DNA]</scope>
</reference>
<evidence type="ECO:0000313" key="3">
    <source>
        <dbReference type="Proteomes" id="UP001054945"/>
    </source>
</evidence>
<accession>A0AAV4R284</accession>
<dbReference type="AlphaFoldDB" id="A0AAV4R284"/>
<dbReference type="PANTHER" id="PTHR16151">
    <property type="entry name" value="HAUS AUGMIN-LIKE COMPLEX SUBUNIT 6"/>
    <property type="match status" value="1"/>
</dbReference>
<gene>
    <name evidence="2" type="primary">AVEN_189320_1</name>
    <name evidence="2" type="ORF">CEXT_725101</name>
</gene>